<comment type="similarity">
    <text evidence="2 7">Belongs to the enoyl-CoA hydratase/isomerase family.</text>
</comment>
<dbReference type="AlphaFoldDB" id="A0A975PWS6"/>
<proteinExistence type="inferred from homology"/>
<accession>A0A975PWS6</accession>
<comment type="function">
    <text evidence="1">Could possibly oxidize fatty acids using specific components.</text>
</comment>
<evidence type="ECO:0000256" key="4">
    <source>
        <dbReference type="ARBA" id="ARBA00023098"/>
    </source>
</evidence>
<name>A0A975PWS6_9MYCO</name>
<dbReference type="KEGG" id="mspg:F6B93_09875"/>
<keyword evidence="4" id="KW-0443">Lipid metabolism</keyword>
<dbReference type="PANTHER" id="PTHR11941">
    <property type="entry name" value="ENOYL-COA HYDRATASE-RELATED"/>
    <property type="match status" value="1"/>
</dbReference>
<evidence type="ECO:0000256" key="2">
    <source>
        <dbReference type="ARBA" id="ARBA00005254"/>
    </source>
</evidence>
<comment type="catalytic activity">
    <reaction evidence="5">
        <text>a (3S)-3-hydroxyacyl-CoA = a (2E)-enoyl-CoA + H2O</text>
        <dbReference type="Rhea" id="RHEA:16105"/>
        <dbReference type="ChEBI" id="CHEBI:15377"/>
        <dbReference type="ChEBI" id="CHEBI:57318"/>
        <dbReference type="ChEBI" id="CHEBI:58856"/>
        <dbReference type="EC" id="4.2.1.17"/>
    </reaction>
</comment>
<dbReference type="PROSITE" id="PS00166">
    <property type="entry name" value="ENOYL_COA_HYDRATASE"/>
    <property type="match status" value="1"/>
</dbReference>
<evidence type="ECO:0000313" key="9">
    <source>
        <dbReference type="Proteomes" id="UP000682202"/>
    </source>
</evidence>
<dbReference type="SUPFAM" id="SSF52096">
    <property type="entry name" value="ClpP/crotonase"/>
    <property type="match status" value="1"/>
</dbReference>
<dbReference type="Pfam" id="PF00378">
    <property type="entry name" value="ECH_1"/>
    <property type="match status" value="1"/>
</dbReference>
<reference evidence="8" key="1">
    <citation type="submission" date="2019-12" db="EMBL/GenBank/DDBJ databases">
        <title>Mycobacterium spongiae sp. nov.</title>
        <authorList>
            <person name="Stinear T."/>
        </authorList>
    </citation>
    <scope>NUCLEOTIDE SEQUENCE</scope>
    <source>
        <strain evidence="8">FSD4b-SM</strain>
    </source>
</reference>
<evidence type="ECO:0000256" key="1">
    <source>
        <dbReference type="ARBA" id="ARBA00002994"/>
    </source>
</evidence>
<dbReference type="GO" id="GO:0006635">
    <property type="term" value="P:fatty acid beta-oxidation"/>
    <property type="evidence" value="ECO:0007669"/>
    <property type="project" value="TreeGrafter"/>
</dbReference>
<dbReference type="InterPro" id="IPR018376">
    <property type="entry name" value="Enoyl-CoA_hyd/isom_CS"/>
</dbReference>
<gene>
    <name evidence="8" type="ORF">F6B93_09875</name>
</gene>
<keyword evidence="3" id="KW-0276">Fatty acid metabolism</keyword>
<comment type="catalytic activity">
    <reaction evidence="6">
        <text>a 4-saturated-(3S)-3-hydroxyacyl-CoA = a (3E)-enoyl-CoA + H2O</text>
        <dbReference type="Rhea" id="RHEA:20724"/>
        <dbReference type="ChEBI" id="CHEBI:15377"/>
        <dbReference type="ChEBI" id="CHEBI:58521"/>
        <dbReference type="ChEBI" id="CHEBI:137480"/>
        <dbReference type="EC" id="4.2.1.17"/>
    </reaction>
</comment>
<dbReference type="PANTHER" id="PTHR11941:SF54">
    <property type="entry name" value="ENOYL-COA HYDRATASE, MITOCHONDRIAL"/>
    <property type="match status" value="1"/>
</dbReference>
<dbReference type="Proteomes" id="UP000682202">
    <property type="component" value="Chromosome"/>
</dbReference>
<dbReference type="CDD" id="cd06558">
    <property type="entry name" value="crotonase-like"/>
    <property type="match status" value="1"/>
</dbReference>
<dbReference type="InterPro" id="IPR001753">
    <property type="entry name" value="Enoyl-CoA_hydra/iso"/>
</dbReference>
<dbReference type="Gene3D" id="3.90.226.10">
    <property type="entry name" value="2-enoyl-CoA Hydratase, Chain A, domain 1"/>
    <property type="match status" value="1"/>
</dbReference>
<evidence type="ECO:0000313" key="8">
    <source>
        <dbReference type="EMBL" id="QUR67362.1"/>
    </source>
</evidence>
<evidence type="ECO:0000256" key="7">
    <source>
        <dbReference type="RuleBase" id="RU003707"/>
    </source>
</evidence>
<sequence>MRAELFRAWNQTSGSCLRNETSRPIVSLRKLRRLKEPAMSETDYQDLIFERTGPRTTITLNRPHRHNALDRALSTELNRAVRQVRDDRDCRILILRGAGDTFCAGDDITEFNTWGADDAYWQVRLYQETVQILEDLTAITIAAVDGVCTGGGLELTLVCDFVIATDRSRWGMPEIDWDITPGWGGTSRLPRYAGRRKAKEWNLIGALFGAQKAERYDLVNRIVTPDELDAEVDALAEVMLAKHPLTVRRTKFIMNKGIDLHVSGALAFEVPITPLAGRDGIADFTNRDARQRRRRLSRQFWQDPETAATP</sequence>
<evidence type="ECO:0000256" key="3">
    <source>
        <dbReference type="ARBA" id="ARBA00022832"/>
    </source>
</evidence>
<dbReference type="EMBL" id="CP046600">
    <property type="protein sequence ID" value="QUR67362.1"/>
    <property type="molecule type" value="Genomic_DNA"/>
</dbReference>
<dbReference type="GO" id="GO:0004300">
    <property type="term" value="F:enoyl-CoA hydratase activity"/>
    <property type="evidence" value="ECO:0007669"/>
    <property type="project" value="UniProtKB-EC"/>
</dbReference>
<dbReference type="InterPro" id="IPR029045">
    <property type="entry name" value="ClpP/crotonase-like_dom_sf"/>
</dbReference>
<organism evidence="8 9">
    <name type="scientific">Mycobacterium spongiae</name>
    <dbReference type="NCBI Taxonomy" id="886343"/>
    <lineage>
        <taxon>Bacteria</taxon>
        <taxon>Bacillati</taxon>
        <taxon>Actinomycetota</taxon>
        <taxon>Actinomycetes</taxon>
        <taxon>Mycobacteriales</taxon>
        <taxon>Mycobacteriaceae</taxon>
        <taxon>Mycobacterium</taxon>
    </lineage>
</organism>
<protein>
    <submittedName>
        <fullName evidence="8">Crotonase</fullName>
    </submittedName>
</protein>
<evidence type="ECO:0000256" key="5">
    <source>
        <dbReference type="ARBA" id="ARBA00023709"/>
    </source>
</evidence>
<dbReference type="RefSeq" id="WP_343232730.1">
    <property type="nucleotide sequence ID" value="NZ_CP046600.1"/>
</dbReference>
<keyword evidence="9" id="KW-1185">Reference proteome</keyword>
<evidence type="ECO:0000256" key="6">
    <source>
        <dbReference type="ARBA" id="ARBA00023717"/>
    </source>
</evidence>